<evidence type="ECO:0000256" key="10">
    <source>
        <dbReference type="SAM" id="Phobius"/>
    </source>
</evidence>
<dbReference type="AlphaFoldDB" id="C0H9N5"/>
<dbReference type="PANTHER" id="PTHR11360:SF158">
    <property type="entry name" value="MONOCARBOXYLATE TRANSPORTER 9"/>
    <property type="match status" value="1"/>
</dbReference>
<sequence length="495" mass="53291">MSPHTSKKALDGGWGWVIIVACFMAQFLAYGSPQSVGVLYPEWLHAFQEGKGMTAWVGSLVSGVGLIASPVCSACVDNFGARPVTIFSGVMVAGGLMLSAFAPNVQFLIFSYGIVVGLGCGLVYAATLTITCQYFDKRRGLALGIVTTGTSVGGFLYATTQNELIVLFGLEGCLLIIGALALNLMACAGFMRPLNMPGYYLKQKAALERTKEQLFKKPPADDLKTTPGTGEKNLAVKDHLITIDAKDITTPDNKGEFMAGLAIVKIIKKKRQAYSKYMHSTADFLHDRNFMALCIAIFLFSLGAFPPVLFMEDVAQSEGLIDEVRIIPLVSIVAITTGVGKLTLGMLADIRWINSVFLYAFTLLGTGTALLLIPISKSYVGLQVLSAVVGFFSGNWSLTSYITTKIVGLDKLTQAHGILMFFGGFGIMLGPPVVGWFFDWTQSYDLAFYFSGGSVLLGGVTLFLCALPCWDKKKADIDRPDIQYASNCDKVASVA</sequence>
<dbReference type="InterPro" id="IPR011701">
    <property type="entry name" value="MFS"/>
</dbReference>
<gene>
    <name evidence="12" type="primary">MOT9</name>
    <name evidence="14 15 16 17" type="synonym">mot9</name>
</gene>
<feature type="transmembrane region" description="Helical" evidence="10">
    <location>
        <begin position="108"/>
        <end position="128"/>
    </location>
</feature>
<evidence type="ECO:0000256" key="8">
    <source>
        <dbReference type="ARBA" id="ARBA00035039"/>
    </source>
</evidence>
<dbReference type="FunFam" id="1.20.1250.20:FF:000127">
    <property type="entry name" value="Monocarboxylate transporter 9 isoform X2"/>
    <property type="match status" value="1"/>
</dbReference>
<dbReference type="EMBL" id="BT059041">
    <property type="protein sequence ID" value="ACN10754.1"/>
    <property type="molecule type" value="mRNA"/>
</dbReference>
<dbReference type="GeneID" id="100380323"/>
<evidence type="ECO:0000256" key="3">
    <source>
        <dbReference type="ARBA" id="ARBA00022475"/>
    </source>
</evidence>
<feature type="transmembrane region" description="Helical" evidence="10">
    <location>
        <begin position="326"/>
        <end position="344"/>
    </location>
</feature>
<feature type="transmembrane region" description="Helical" evidence="10">
    <location>
        <begin position="140"/>
        <end position="158"/>
    </location>
</feature>
<keyword evidence="5 10" id="KW-1133">Transmembrane helix</keyword>
<protein>
    <recommendedName>
        <fullName evidence="7">Monocarboxylate transporter 9</fullName>
    </recommendedName>
    <alternativeName>
        <fullName evidence="8">Solute carrier family 16 member 9</fullName>
    </alternativeName>
</protein>
<dbReference type="InterPro" id="IPR020846">
    <property type="entry name" value="MFS_dom"/>
</dbReference>
<reference evidence="12" key="3">
    <citation type="submission" date="2010-08" db="EMBL/GenBank/DDBJ databases">
        <authorList>
            <consortium name="cGRASP (B.F. Koop &amp; W.S. Davidson)"/>
        </authorList>
    </citation>
    <scope>NUCLEOTIDE SEQUENCE</scope>
    <source>
        <tissue evidence="12">Brain</tissue>
    </source>
</reference>
<keyword evidence="3" id="KW-1003">Cell membrane</keyword>
<evidence type="ECO:0000313" key="16">
    <source>
        <dbReference type="RefSeq" id="XP_014056779.1"/>
    </source>
</evidence>
<dbReference type="Proteomes" id="UP001652741">
    <property type="component" value="Chromosome ssa01"/>
</dbReference>
<feature type="transmembrane region" description="Helical" evidence="10">
    <location>
        <begin position="381"/>
        <end position="403"/>
    </location>
</feature>
<keyword evidence="4 10" id="KW-0812">Transmembrane</keyword>
<evidence type="ECO:0000313" key="13">
    <source>
        <dbReference type="Proteomes" id="UP001652741"/>
    </source>
</evidence>
<dbReference type="PaxDb" id="8030-ENSSSAP00000003853"/>
<comment type="subcellular location">
    <subcellularLocation>
        <location evidence="1">Cell membrane</location>
        <topology evidence="1">Multi-pass membrane protein</topology>
    </subcellularLocation>
</comment>
<dbReference type="KEGG" id="sasa:100380323"/>
<dbReference type="InterPro" id="IPR050327">
    <property type="entry name" value="Proton-linked_MCT"/>
</dbReference>
<feature type="transmembrane region" description="Helical" evidence="10">
    <location>
        <begin position="290"/>
        <end position="311"/>
    </location>
</feature>
<dbReference type="Gene3D" id="1.20.1250.20">
    <property type="entry name" value="MFS general substrate transporter like domains"/>
    <property type="match status" value="2"/>
</dbReference>
<dbReference type="Bgee" id="ENSSSAG00000001914">
    <property type="expression patterns" value="Expressed in midgut and 24 other cell types or tissues"/>
</dbReference>
<evidence type="ECO:0000256" key="9">
    <source>
        <dbReference type="ARBA" id="ARBA00058966"/>
    </source>
</evidence>
<feature type="transmembrane region" description="Helical" evidence="10">
    <location>
        <begin position="356"/>
        <end position="375"/>
    </location>
</feature>
<feature type="transmembrane region" description="Helical" evidence="10">
    <location>
        <begin position="12"/>
        <end position="33"/>
    </location>
</feature>
<feature type="transmembrane region" description="Helical" evidence="10">
    <location>
        <begin position="84"/>
        <end position="102"/>
    </location>
</feature>
<dbReference type="CTD" id="100380323"/>
<dbReference type="RefSeq" id="XP_014056787.1">
    <property type="nucleotide sequence ID" value="XM_014201312.1"/>
</dbReference>
<reference evidence="12 14" key="2">
    <citation type="journal article" date="2010" name="BMC Genomics">
        <title>Salmo salar and Esox lucius full-length cDNA sequences reveal changes in evolutionary pressures on a post-tetraploidization genome.</title>
        <authorList>
            <person name="Leong J.S."/>
            <person name="Jantzen S.G."/>
            <person name="von Schalburg K.R."/>
            <person name="Cooper G.A."/>
            <person name="Messmer A.M."/>
            <person name="Liao N.Y."/>
            <person name="Munro S."/>
            <person name="Moore R."/>
            <person name="Holt R.A."/>
            <person name="Jones S.J."/>
            <person name="Davidson W.S."/>
            <person name="Koop B.F."/>
        </authorList>
    </citation>
    <scope>NUCLEOTIDE SEQUENCE</scope>
    <source>
        <tissue evidence="12">Brain</tissue>
    </source>
</reference>
<dbReference type="PANTHER" id="PTHR11360">
    <property type="entry name" value="MONOCARBOXYLATE TRANSPORTER"/>
    <property type="match status" value="1"/>
</dbReference>
<dbReference type="OrthoDB" id="6509908at2759"/>
<accession>C0H9N5</accession>
<evidence type="ECO:0000256" key="7">
    <source>
        <dbReference type="ARBA" id="ARBA00035035"/>
    </source>
</evidence>
<evidence type="ECO:0000256" key="5">
    <source>
        <dbReference type="ARBA" id="ARBA00022989"/>
    </source>
</evidence>
<evidence type="ECO:0000313" key="12">
    <source>
        <dbReference type="EMBL" id="ACN10754.1"/>
    </source>
</evidence>
<reference evidence="12" key="1">
    <citation type="submission" date="2009-02" db="EMBL/GenBank/DDBJ databases">
        <authorList>
            <consortium name="cGRASP (B.F. Koop &amp; W.S. Davidson)"/>
            <person name="Leong J."/>
            <person name="von Schalburg K."/>
            <person name="Cooper G."/>
            <person name="Moore R."/>
            <person name="Holt R."/>
            <person name="Davidson W.S."/>
            <person name="Koop B.F."/>
        </authorList>
    </citation>
    <scope>NUCLEOTIDE SEQUENCE</scope>
    <source>
        <tissue evidence="12">Brain</tissue>
    </source>
</reference>
<proteinExistence type="evidence at transcript level"/>
<evidence type="ECO:0000256" key="6">
    <source>
        <dbReference type="ARBA" id="ARBA00023136"/>
    </source>
</evidence>
<dbReference type="InterPro" id="IPR036259">
    <property type="entry name" value="MFS_trans_sf"/>
</dbReference>
<evidence type="ECO:0000256" key="2">
    <source>
        <dbReference type="ARBA" id="ARBA00006727"/>
    </source>
</evidence>
<evidence type="ECO:0000313" key="17">
    <source>
        <dbReference type="RefSeq" id="XP_014056787.1"/>
    </source>
</evidence>
<dbReference type="SUPFAM" id="SSF103473">
    <property type="entry name" value="MFS general substrate transporter"/>
    <property type="match status" value="1"/>
</dbReference>
<organism evidence="12">
    <name type="scientific">Salmo salar</name>
    <name type="common">Atlantic salmon</name>
    <dbReference type="NCBI Taxonomy" id="8030"/>
    <lineage>
        <taxon>Eukaryota</taxon>
        <taxon>Metazoa</taxon>
        <taxon>Chordata</taxon>
        <taxon>Craniata</taxon>
        <taxon>Vertebrata</taxon>
        <taxon>Euteleostomi</taxon>
        <taxon>Actinopterygii</taxon>
        <taxon>Neopterygii</taxon>
        <taxon>Teleostei</taxon>
        <taxon>Protacanthopterygii</taxon>
        <taxon>Salmoniformes</taxon>
        <taxon>Salmonidae</taxon>
        <taxon>Salmoninae</taxon>
        <taxon>Salmo</taxon>
    </lineage>
</organism>
<dbReference type="RefSeq" id="XP_014056779.1">
    <property type="nucleotide sequence ID" value="XM_014201304.1"/>
</dbReference>
<dbReference type="GO" id="GO:0005886">
    <property type="term" value="C:plasma membrane"/>
    <property type="evidence" value="ECO:0007669"/>
    <property type="project" value="UniProtKB-SubCell"/>
</dbReference>
<keyword evidence="13" id="KW-1185">Reference proteome</keyword>
<dbReference type="OMA" id="WLHTYQE"/>
<evidence type="ECO:0000313" key="14">
    <source>
        <dbReference type="RefSeq" id="NP_001167079.1"/>
    </source>
</evidence>
<feature type="transmembrane region" description="Helical" evidence="10">
    <location>
        <begin position="53"/>
        <end position="72"/>
    </location>
</feature>
<feature type="transmembrane region" description="Helical" evidence="10">
    <location>
        <begin position="415"/>
        <end position="434"/>
    </location>
</feature>
<dbReference type="RefSeq" id="XP_014056769.1">
    <property type="nucleotide sequence ID" value="XM_014201294.1"/>
</dbReference>
<evidence type="ECO:0000313" key="15">
    <source>
        <dbReference type="RefSeq" id="XP_014056769.1"/>
    </source>
</evidence>
<comment type="function">
    <text evidence="9">Extracellular pH-and Na(+)-sensitive low-affinity creatine transporter. Also functions as a pH-independent carnitine efflux transporter.</text>
</comment>
<dbReference type="RefSeq" id="NP_001167079.1">
    <property type="nucleotide sequence ID" value="NM_001173608.1"/>
</dbReference>
<keyword evidence="6 10" id="KW-0472">Membrane</keyword>
<feature type="domain" description="Major facilitator superfamily (MFS) profile" evidence="11">
    <location>
        <begin position="18"/>
        <end position="470"/>
    </location>
</feature>
<evidence type="ECO:0000256" key="1">
    <source>
        <dbReference type="ARBA" id="ARBA00004651"/>
    </source>
</evidence>
<dbReference type="PROSITE" id="PS51257">
    <property type="entry name" value="PROKAR_LIPOPROTEIN"/>
    <property type="match status" value="1"/>
</dbReference>
<feature type="transmembrane region" description="Helical" evidence="10">
    <location>
        <begin position="164"/>
        <end position="186"/>
    </location>
</feature>
<dbReference type="FunFam" id="1.20.1250.20:FF:000872">
    <property type="entry name" value="Solute carrier family 16, member 9a"/>
    <property type="match status" value="1"/>
</dbReference>
<dbReference type="GO" id="GO:0008028">
    <property type="term" value="F:monocarboxylic acid transmembrane transporter activity"/>
    <property type="evidence" value="ECO:0007669"/>
    <property type="project" value="TreeGrafter"/>
</dbReference>
<dbReference type="STRING" id="8030.ENSSSAP00000003853"/>
<evidence type="ECO:0000259" key="11">
    <source>
        <dbReference type="PROSITE" id="PS50850"/>
    </source>
</evidence>
<feature type="transmembrane region" description="Helical" evidence="10">
    <location>
        <begin position="446"/>
        <end position="470"/>
    </location>
</feature>
<dbReference type="PROSITE" id="PS50850">
    <property type="entry name" value="MFS"/>
    <property type="match status" value="1"/>
</dbReference>
<comment type="similarity">
    <text evidence="2">Belongs to the major facilitator superfamily. Monocarboxylate porter (TC 2.A.1.13) family.</text>
</comment>
<dbReference type="Pfam" id="PF07690">
    <property type="entry name" value="MFS_1"/>
    <property type="match status" value="2"/>
</dbReference>
<name>C0H9N5_SALSA</name>
<evidence type="ECO:0000256" key="4">
    <source>
        <dbReference type="ARBA" id="ARBA00022692"/>
    </source>
</evidence>
<reference evidence="14 15" key="4">
    <citation type="submission" date="2025-04" db="UniProtKB">
        <authorList>
            <consortium name="RefSeq"/>
        </authorList>
    </citation>
    <scope>IDENTIFICATION</scope>
    <source>
        <tissue evidence="15 16">Muscle</tissue>
    </source>
</reference>